<proteinExistence type="predicted"/>
<dbReference type="Proteomes" id="UP001487740">
    <property type="component" value="Unassembled WGS sequence"/>
</dbReference>
<dbReference type="AlphaFoldDB" id="A0AAW0UKX4"/>
<protein>
    <submittedName>
        <fullName evidence="1">Uncharacterized protein</fullName>
    </submittedName>
</protein>
<accession>A0AAW0UKX4</accession>
<gene>
    <name evidence="1" type="ORF">O3P69_002920</name>
</gene>
<organism evidence="1 2">
    <name type="scientific">Scylla paramamosain</name>
    <name type="common">Mud crab</name>
    <dbReference type="NCBI Taxonomy" id="85552"/>
    <lineage>
        <taxon>Eukaryota</taxon>
        <taxon>Metazoa</taxon>
        <taxon>Ecdysozoa</taxon>
        <taxon>Arthropoda</taxon>
        <taxon>Crustacea</taxon>
        <taxon>Multicrustacea</taxon>
        <taxon>Malacostraca</taxon>
        <taxon>Eumalacostraca</taxon>
        <taxon>Eucarida</taxon>
        <taxon>Decapoda</taxon>
        <taxon>Pleocyemata</taxon>
        <taxon>Brachyura</taxon>
        <taxon>Eubrachyura</taxon>
        <taxon>Portunoidea</taxon>
        <taxon>Portunidae</taxon>
        <taxon>Portuninae</taxon>
        <taxon>Scylla</taxon>
    </lineage>
</organism>
<evidence type="ECO:0000313" key="1">
    <source>
        <dbReference type="EMBL" id="KAK8399863.1"/>
    </source>
</evidence>
<evidence type="ECO:0000313" key="2">
    <source>
        <dbReference type="Proteomes" id="UP001487740"/>
    </source>
</evidence>
<name>A0AAW0UKX4_SCYPA</name>
<sequence>MQVWLAVKHGTRCKNFSPASKGNGYWRGALVNPRPAPHSPQLKTITVTRIKPSTIAYHTYPLITDPPACYLVPVLRYEYSEGPRLIAGTSSSIEQIRHPRNLWRWEAANWDALRAALRNTDWEEVLSGEVDQQVQRLSELLHALQLRWVPHSNHTTKASDQPWFGPECRAAADASIVPGVL</sequence>
<dbReference type="EMBL" id="JARAKH010000010">
    <property type="protein sequence ID" value="KAK8399863.1"/>
    <property type="molecule type" value="Genomic_DNA"/>
</dbReference>
<keyword evidence="2" id="KW-1185">Reference proteome</keyword>
<reference evidence="1 2" key="1">
    <citation type="submission" date="2023-03" db="EMBL/GenBank/DDBJ databases">
        <title>High-quality genome of Scylla paramamosain provides insights in environmental adaptation.</title>
        <authorList>
            <person name="Zhang L."/>
        </authorList>
    </citation>
    <scope>NUCLEOTIDE SEQUENCE [LARGE SCALE GENOMIC DNA]</scope>
    <source>
        <strain evidence="1">LZ_2023a</strain>
        <tissue evidence="1">Muscle</tissue>
    </source>
</reference>
<comment type="caution">
    <text evidence="1">The sequence shown here is derived from an EMBL/GenBank/DDBJ whole genome shotgun (WGS) entry which is preliminary data.</text>
</comment>